<protein>
    <submittedName>
        <fullName evidence="3">Membrane protein</fullName>
    </submittedName>
</protein>
<sequence length="307" mass="35362">MVTAIILLFSSISNIIIGIYVLSTIFRKRKKFLDFGILCILVGVWDILFSVPFVNNSSTLFWTRLMTLPMIVCPLLLVRFIHSYVFNLKLSKFCNIFISMIYILPIFSLSFSNFYIIKAEIINSKLHFEAGLLYDYFVAGGALSLLYSIIVLFVGFKRRKGLDRVRLVYIAAGIFVWFGFIAIFTSLFKIIGLPEYNFIAPIGCTLATAIWSIGIIKINLFEISDNTILENRNSLVAHANILILKNVDSKLYKKALYRYKKNIIQMIIQDYIYLQVHSDLTVDEIYNYLTENESFFIPLKSYLPKSS</sequence>
<accession>A0A0E2BBM5</accession>
<evidence type="ECO:0000313" key="3">
    <source>
        <dbReference type="EMBL" id="EKO32289.1"/>
    </source>
</evidence>
<feature type="transmembrane region" description="Helical" evidence="1">
    <location>
        <begin position="198"/>
        <end position="216"/>
    </location>
</feature>
<gene>
    <name evidence="3" type="ORF">LEP1GSC179_0070</name>
</gene>
<dbReference type="Pfam" id="PF16927">
    <property type="entry name" value="HisKA_7TM"/>
    <property type="match status" value="1"/>
</dbReference>
<name>A0A0E2BBM5_9LEPT</name>
<organism evidence="3 4">
    <name type="scientific">Leptospira santarosai str. MOR084</name>
    <dbReference type="NCBI Taxonomy" id="1049984"/>
    <lineage>
        <taxon>Bacteria</taxon>
        <taxon>Pseudomonadati</taxon>
        <taxon>Spirochaetota</taxon>
        <taxon>Spirochaetia</taxon>
        <taxon>Leptospirales</taxon>
        <taxon>Leptospiraceae</taxon>
        <taxon>Leptospira</taxon>
    </lineage>
</organism>
<dbReference type="AlphaFoldDB" id="A0A0E2BBM5"/>
<comment type="caution">
    <text evidence="3">The sequence shown here is derived from an EMBL/GenBank/DDBJ whole genome shotgun (WGS) entry which is preliminary data.</text>
</comment>
<keyword evidence="1" id="KW-0472">Membrane</keyword>
<feature type="domain" description="Histidine kinase N-terminal 7TM region" evidence="2">
    <location>
        <begin position="7"/>
        <end position="223"/>
    </location>
</feature>
<evidence type="ECO:0000256" key="1">
    <source>
        <dbReference type="SAM" id="Phobius"/>
    </source>
</evidence>
<dbReference type="RefSeq" id="WP_004476230.1">
    <property type="nucleotide sequence ID" value="NZ_AHON02000075.1"/>
</dbReference>
<reference evidence="3" key="1">
    <citation type="submission" date="2012-10" db="EMBL/GenBank/DDBJ databases">
        <authorList>
            <person name="Harkins D.M."/>
            <person name="Durkin A.S."/>
            <person name="Brinkac L.M."/>
            <person name="Haft D.H."/>
            <person name="Selengut J.D."/>
            <person name="Sanka R."/>
            <person name="DePew J."/>
            <person name="Purushe J."/>
            <person name="Matthias M.A."/>
            <person name="Vinetz J.M."/>
            <person name="Sutton G.G."/>
            <person name="Nierman W.C."/>
            <person name="Fouts D.E."/>
        </authorList>
    </citation>
    <scope>NUCLEOTIDE SEQUENCE [LARGE SCALE GENOMIC DNA]</scope>
    <source>
        <strain evidence="3">MOR084</strain>
    </source>
</reference>
<keyword evidence="1" id="KW-0812">Transmembrane</keyword>
<dbReference type="InterPro" id="IPR031621">
    <property type="entry name" value="HisKA_7TM"/>
</dbReference>
<feature type="transmembrane region" description="Helical" evidence="1">
    <location>
        <begin position="6"/>
        <end position="25"/>
    </location>
</feature>
<evidence type="ECO:0000313" key="4">
    <source>
        <dbReference type="Proteomes" id="UP000006329"/>
    </source>
</evidence>
<keyword evidence="4" id="KW-1185">Reference proteome</keyword>
<evidence type="ECO:0000259" key="2">
    <source>
        <dbReference type="Pfam" id="PF16927"/>
    </source>
</evidence>
<feature type="transmembrane region" description="Helical" evidence="1">
    <location>
        <begin position="60"/>
        <end position="81"/>
    </location>
</feature>
<dbReference type="EMBL" id="AHON02000075">
    <property type="protein sequence ID" value="EKO32289.1"/>
    <property type="molecule type" value="Genomic_DNA"/>
</dbReference>
<feature type="transmembrane region" description="Helical" evidence="1">
    <location>
        <begin position="168"/>
        <end position="192"/>
    </location>
</feature>
<feature type="transmembrane region" description="Helical" evidence="1">
    <location>
        <begin position="136"/>
        <end position="156"/>
    </location>
</feature>
<proteinExistence type="predicted"/>
<feature type="transmembrane region" description="Helical" evidence="1">
    <location>
        <begin position="93"/>
        <end position="116"/>
    </location>
</feature>
<dbReference type="Proteomes" id="UP000006329">
    <property type="component" value="Unassembled WGS sequence"/>
</dbReference>
<keyword evidence="1" id="KW-1133">Transmembrane helix</keyword>
<feature type="transmembrane region" description="Helical" evidence="1">
    <location>
        <begin position="32"/>
        <end position="54"/>
    </location>
</feature>